<organism evidence="3 4">
    <name type="scientific">Dothidotthia symphoricarpi CBS 119687</name>
    <dbReference type="NCBI Taxonomy" id="1392245"/>
    <lineage>
        <taxon>Eukaryota</taxon>
        <taxon>Fungi</taxon>
        <taxon>Dikarya</taxon>
        <taxon>Ascomycota</taxon>
        <taxon>Pezizomycotina</taxon>
        <taxon>Dothideomycetes</taxon>
        <taxon>Pleosporomycetidae</taxon>
        <taxon>Pleosporales</taxon>
        <taxon>Dothidotthiaceae</taxon>
        <taxon>Dothidotthia</taxon>
    </lineage>
</organism>
<dbReference type="Pfam" id="PF22980">
    <property type="entry name" value="Myb_DNA-bind_8"/>
    <property type="match status" value="2"/>
</dbReference>
<accession>A0A6A6AEU9</accession>
<protein>
    <recommendedName>
        <fullName evidence="2">Myb-like DNA-binding domain-containing protein</fullName>
    </recommendedName>
</protein>
<dbReference type="EMBL" id="ML977506">
    <property type="protein sequence ID" value="KAF2129474.1"/>
    <property type="molecule type" value="Genomic_DNA"/>
</dbReference>
<dbReference type="OrthoDB" id="3944408at2759"/>
<evidence type="ECO:0000313" key="3">
    <source>
        <dbReference type="EMBL" id="KAF2129474.1"/>
    </source>
</evidence>
<evidence type="ECO:0000256" key="1">
    <source>
        <dbReference type="SAM" id="MobiDB-lite"/>
    </source>
</evidence>
<feature type="compositionally biased region" description="Basic residues" evidence="1">
    <location>
        <begin position="146"/>
        <end position="158"/>
    </location>
</feature>
<gene>
    <name evidence="3" type="ORF">P153DRAFT_431425</name>
</gene>
<sequence length="237" mass="25289">MPTEAENIQYLYLVLTQGGAPNINWPAVATALSLNKGAATKRWSRLKNAMDKGDAPSASSYAFLWLCVKYSSRDKPLNWVDIAEECNTTPGAASKRYSRMKQVFEQGDAVPGSPASRAGTPRKSRAKSGTATADDDDADVSTPKTTPKRKRAPAKKKPAVAAEDDESDDAAEVEVKSDPDDGDDSDGTLDGVTPSKRRKTAIVKNEVVDDDDEGLAFGGAEDEAVNDDVHDWLAGGV</sequence>
<feature type="domain" description="Myb-like DNA-binding" evidence="2">
    <location>
        <begin position="60"/>
        <end position="105"/>
    </location>
</feature>
<dbReference type="Proteomes" id="UP000799771">
    <property type="component" value="Unassembled WGS sequence"/>
</dbReference>
<dbReference type="AlphaFoldDB" id="A0A6A6AEU9"/>
<keyword evidence="4" id="KW-1185">Reference proteome</keyword>
<reference evidence="3" key="1">
    <citation type="journal article" date="2020" name="Stud. Mycol.">
        <title>101 Dothideomycetes genomes: a test case for predicting lifestyles and emergence of pathogens.</title>
        <authorList>
            <person name="Haridas S."/>
            <person name="Albert R."/>
            <person name="Binder M."/>
            <person name="Bloem J."/>
            <person name="Labutti K."/>
            <person name="Salamov A."/>
            <person name="Andreopoulos B."/>
            <person name="Baker S."/>
            <person name="Barry K."/>
            <person name="Bills G."/>
            <person name="Bluhm B."/>
            <person name="Cannon C."/>
            <person name="Castanera R."/>
            <person name="Culley D."/>
            <person name="Daum C."/>
            <person name="Ezra D."/>
            <person name="Gonzalez J."/>
            <person name="Henrissat B."/>
            <person name="Kuo A."/>
            <person name="Liang C."/>
            <person name="Lipzen A."/>
            <person name="Lutzoni F."/>
            <person name="Magnuson J."/>
            <person name="Mondo S."/>
            <person name="Nolan M."/>
            <person name="Ohm R."/>
            <person name="Pangilinan J."/>
            <person name="Park H.-J."/>
            <person name="Ramirez L."/>
            <person name="Alfaro M."/>
            <person name="Sun H."/>
            <person name="Tritt A."/>
            <person name="Yoshinaga Y."/>
            <person name="Zwiers L.-H."/>
            <person name="Turgeon B."/>
            <person name="Goodwin S."/>
            <person name="Spatafora J."/>
            <person name="Crous P."/>
            <person name="Grigoriev I."/>
        </authorList>
    </citation>
    <scope>NUCLEOTIDE SEQUENCE</scope>
    <source>
        <strain evidence="3">CBS 119687</strain>
    </source>
</reference>
<name>A0A6A6AEU9_9PLEO</name>
<feature type="domain" description="Myb-like DNA-binding" evidence="2">
    <location>
        <begin position="5"/>
        <end position="51"/>
    </location>
</feature>
<dbReference type="RefSeq" id="XP_033523863.1">
    <property type="nucleotide sequence ID" value="XM_033672901.1"/>
</dbReference>
<evidence type="ECO:0000259" key="2">
    <source>
        <dbReference type="Pfam" id="PF22980"/>
    </source>
</evidence>
<dbReference type="GeneID" id="54413333"/>
<feature type="compositionally biased region" description="Acidic residues" evidence="1">
    <location>
        <begin position="162"/>
        <end position="172"/>
    </location>
</feature>
<proteinExistence type="predicted"/>
<evidence type="ECO:0000313" key="4">
    <source>
        <dbReference type="Proteomes" id="UP000799771"/>
    </source>
</evidence>
<feature type="region of interest" description="Disordered" evidence="1">
    <location>
        <begin position="106"/>
        <end position="199"/>
    </location>
</feature>
<dbReference type="InterPro" id="IPR054505">
    <property type="entry name" value="Myb_DNA-bind_8"/>
</dbReference>